<organism evidence="1 2">
    <name type="scientific">Sistotremastrum niveocremeum HHB9708</name>
    <dbReference type="NCBI Taxonomy" id="1314777"/>
    <lineage>
        <taxon>Eukaryota</taxon>
        <taxon>Fungi</taxon>
        <taxon>Dikarya</taxon>
        <taxon>Basidiomycota</taxon>
        <taxon>Agaricomycotina</taxon>
        <taxon>Agaricomycetes</taxon>
        <taxon>Sistotremastrales</taxon>
        <taxon>Sistotremastraceae</taxon>
        <taxon>Sertulicium</taxon>
        <taxon>Sertulicium niveocremeum</taxon>
    </lineage>
</organism>
<gene>
    <name evidence="1" type="ORF">SISNIDRAFT_483748</name>
</gene>
<sequence length="340" mass="37424">MSTSELPGHIASTQLSPLAKLPTELVIYILELAATSSKPTAAALARTCKLLRQIIEPILYRTVVLHNQHQNELFARTLAEKDPQFFKENMRRFAPAPTKGSPAAMSMGPSIAEAGGVQDHHRAHGTGYHAAHGHHANHGHHGGWRWQALGGVRALMMSAACRLTDDDTGHARPNEVAIRGFVKPAFFAYPAFASVTHLLICDVPWLYTSVLQQLGEALPYLPALTHLACPYSNKWRGDDHDSLAQVSLLLGLPTGSPLPPPERRPTLKMLIISVFHFGEPDLERESPLWAQVASLADDSRLFLQPGEAFSVAKWEAATTGGEDVWEEARRQAEGWRSWVR</sequence>
<dbReference type="Proteomes" id="UP000076722">
    <property type="component" value="Unassembled WGS sequence"/>
</dbReference>
<evidence type="ECO:0000313" key="1">
    <source>
        <dbReference type="EMBL" id="KZS95517.1"/>
    </source>
</evidence>
<reference evidence="1 2" key="1">
    <citation type="journal article" date="2016" name="Mol. Biol. Evol.">
        <title>Comparative Genomics of Early-Diverging Mushroom-Forming Fungi Provides Insights into the Origins of Lignocellulose Decay Capabilities.</title>
        <authorList>
            <person name="Nagy L.G."/>
            <person name="Riley R."/>
            <person name="Tritt A."/>
            <person name="Adam C."/>
            <person name="Daum C."/>
            <person name="Floudas D."/>
            <person name="Sun H."/>
            <person name="Yadav J.S."/>
            <person name="Pangilinan J."/>
            <person name="Larsson K.H."/>
            <person name="Matsuura K."/>
            <person name="Barry K."/>
            <person name="Labutti K."/>
            <person name="Kuo R."/>
            <person name="Ohm R.A."/>
            <person name="Bhattacharya S.S."/>
            <person name="Shirouzu T."/>
            <person name="Yoshinaga Y."/>
            <person name="Martin F.M."/>
            <person name="Grigoriev I.V."/>
            <person name="Hibbett D.S."/>
        </authorList>
    </citation>
    <scope>NUCLEOTIDE SEQUENCE [LARGE SCALE GENOMIC DNA]</scope>
    <source>
        <strain evidence="1 2">HHB9708</strain>
    </source>
</reference>
<evidence type="ECO:0000313" key="2">
    <source>
        <dbReference type="Proteomes" id="UP000076722"/>
    </source>
</evidence>
<dbReference type="OrthoDB" id="3259136at2759"/>
<dbReference type="AlphaFoldDB" id="A0A164WZY0"/>
<proteinExistence type="predicted"/>
<dbReference type="EMBL" id="KV419401">
    <property type="protein sequence ID" value="KZS95517.1"/>
    <property type="molecule type" value="Genomic_DNA"/>
</dbReference>
<name>A0A164WZY0_9AGAM</name>
<protein>
    <submittedName>
        <fullName evidence="1">Uncharacterized protein</fullName>
    </submittedName>
</protein>
<accession>A0A164WZY0</accession>
<keyword evidence="2" id="KW-1185">Reference proteome</keyword>